<dbReference type="GO" id="GO:0043752">
    <property type="term" value="F:adenosylcobinamide kinase activity"/>
    <property type="evidence" value="ECO:0007669"/>
    <property type="project" value="UniProtKB-EC"/>
</dbReference>
<evidence type="ECO:0000256" key="13">
    <source>
        <dbReference type="ARBA" id="ARBA00023134"/>
    </source>
</evidence>
<comment type="catalytic activity">
    <reaction evidence="1 14">
        <text>adenosylcob(III)inamide + ATP = adenosylcob(III)inamide phosphate + ADP + H(+)</text>
        <dbReference type="Rhea" id="RHEA:15769"/>
        <dbReference type="ChEBI" id="CHEBI:2480"/>
        <dbReference type="ChEBI" id="CHEBI:15378"/>
        <dbReference type="ChEBI" id="CHEBI:30616"/>
        <dbReference type="ChEBI" id="CHEBI:58502"/>
        <dbReference type="ChEBI" id="CHEBI:456216"/>
        <dbReference type="EC" id="2.7.1.156"/>
    </reaction>
</comment>
<evidence type="ECO:0000313" key="17">
    <source>
        <dbReference type="EMBL" id="PWQ98639.1"/>
    </source>
</evidence>
<keyword evidence="13 14" id="KW-0342">GTP-binding</keyword>
<comment type="function">
    <text evidence="4 14">Catalyzes ATP-dependent phosphorylation of adenosylcobinamide and addition of GMP to adenosylcobinamide phosphate.</text>
</comment>
<keyword evidence="18" id="KW-1185">Reference proteome</keyword>
<protein>
    <recommendedName>
        <fullName evidence="14">Bifunctional adenosylcobalamin biosynthesis protein</fullName>
        <ecNumber evidence="14">2.7.1.156</ecNumber>
        <ecNumber evidence="14">2.7.7.62</ecNumber>
    </recommendedName>
</protein>
<dbReference type="UniPathway" id="UPA00148">
    <property type="reaction ID" value="UER00236"/>
</dbReference>
<organism evidence="17 18">
    <name type="scientific">Leucothrix pacifica</name>
    <dbReference type="NCBI Taxonomy" id="1247513"/>
    <lineage>
        <taxon>Bacteria</taxon>
        <taxon>Pseudomonadati</taxon>
        <taxon>Pseudomonadota</taxon>
        <taxon>Gammaproteobacteria</taxon>
        <taxon>Thiotrichales</taxon>
        <taxon>Thiotrichaceae</taxon>
        <taxon>Leucothrix</taxon>
    </lineage>
</organism>
<dbReference type="InterPro" id="IPR003203">
    <property type="entry name" value="CobU/CobP"/>
</dbReference>
<evidence type="ECO:0000256" key="2">
    <source>
        <dbReference type="ARBA" id="ARBA00000711"/>
    </source>
</evidence>
<evidence type="ECO:0000256" key="5">
    <source>
        <dbReference type="ARBA" id="ARBA00004692"/>
    </source>
</evidence>
<accession>A0A317CJY3</accession>
<dbReference type="GO" id="GO:0009236">
    <property type="term" value="P:cobalamin biosynthetic process"/>
    <property type="evidence" value="ECO:0007669"/>
    <property type="project" value="UniProtKB-UniRule"/>
</dbReference>
<dbReference type="CDD" id="cd00544">
    <property type="entry name" value="CobU"/>
    <property type="match status" value="1"/>
</dbReference>
<sequence length="173" mass="18543">MPLTLVLGGARSGKSRYAETLASNTAQTVIYVATAQVHDAAIEKRVALHKDSRPAEWQTVESPLQLASTLESLAHDKVTLLVDCLTMWVTNCLCAEDNILISQEIDAFKKVLPTLSGDIILVSNEVGLGVIPMGELTRDYVDTAGKLHQDIAAQADNVVMVVSGLPMAFKGVV</sequence>
<evidence type="ECO:0000256" key="16">
    <source>
        <dbReference type="PIRSR" id="PIRSR006135-2"/>
    </source>
</evidence>
<proteinExistence type="inferred from homology"/>
<evidence type="ECO:0000256" key="11">
    <source>
        <dbReference type="ARBA" id="ARBA00022777"/>
    </source>
</evidence>
<dbReference type="AlphaFoldDB" id="A0A317CJY3"/>
<dbReference type="SUPFAM" id="SSF52540">
    <property type="entry name" value="P-loop containing nucleoside triphosphate hydrolases"/>
    <property type="match status" value="1"/>
</dbReference>
<comment type="caution">
    <text evidence="17">The sequence shown here is derived from an EMBL/GenBank/DDBJ whole genome shotgun (WGS) entry which is preliminary data.</text>
</comment>
<dbReference type="GO" id="GO:0005524">
    <property type="term" value="F:ATP binding"/>
    <property type="evidence" value="ECO:0007669"/>
    <property type="project" value="UniProtKB-UniRule"/>
</dbReference>
<keyword evidence="10 14" id="KW-0547">Nucleotide-binding</keyword>
<feature type="active site" description="GMP-histidine intermediate" evidence="15">
    <location>
        <position position="49"/>
    </location>
</feature>
<evidence type="ECO:0000256" key="15">
    <source>
        <dbReference type="PIRSR" id="PIRSR006135-1"/>
    </source>
</evidence>
<evidence type="ECO:0000256" key="3">
    <source>
        <dbReference type="ARBA" id="ARBA00001522"/>
    </source>
</evidence>
<evidence type="ECO:0000256" key="12">
    <source>
        <dbReference type="ARBA" id="ARBA00022840"/>
    </source>
</evidence>
<feature type="binding site" evidence="16">
    <location>
        <position position="61"/>
    </location>
    <ligand>
        <name>GTP</name>
        <dbReference type="ChEBI" id="CHEBI:37565"/>
    </ligand>
</feature>
<dbReference type="InterPro" id="IPR027417">
    <property type="entry name" value="P-loop_NTPase"/>
</dbReference>
<keyword evidence="17" id="KW-0548">Nucleotidyltransferase</keyword>
<evidence type="ECO:0000256" key="7">
    <source>
        <dbReference type="ARBA" id="ARBA00007490"/>
    </source>
</evidence>
<evidence type="ECO:0000256" key="10">
    <source>
        <dbReference type="ARBA" id="ARBA00022741"/>
    </source>
</evidence>
<evidence type="ECO:0000256" key="1">
    <source>
        <dbReference type="ARBA" id="ARBA00000312"/>
    </source>
</evidence>
<evidence type="ECO:0000256" key="8">
    <source>
        <dbReference type="ARBA" id="ARBA00022573"/>
    </source>
</evidence>
<comment type="catalytic activity">
    <reaction evidence="3">
        <text>adenosylcob(III)inamide + GTP = adenosylcob(III)inamide phosphate + GDP + H(+)</text>
        <dbReference type="Rhea" id="RHEA:15765"/>
        <dbReference type="ChEBI" id="CHEBI:2480"/>
        <dbReference type="ChEBI" id="CHEBI:15378"/>
        <dbReference type="ChEBI" id="CHEBI:37565"/>
        <dbReference type="ChEBI" id="CHEBI:58189"/>
        <dbReference type="ChEBI" id="CHEBI:58502"/>
        <dbReference type="EC" id="2.7.1.156"/>
    </reaction>
</comment>
<dbReference type="PANTHER" id="PTHR34848:SF1">
    <property type="entry name" value="BIFUNCTIONAL ADENOSYLCOBALAMIN BIOSYNTHESIS PROTEIN COBU"/>
    <property type="match status" value="1"/>
</dbReference>
<comment type="pathway">
    <text evidence="6 14">Cofactor biosynthesis; adenosylcobalamin biosynthesis; adenosylcobalamin from cob(II)yrinate a,c-diamide: step 5/7.</text>
</comment>
<feature type="binding site" evidence="16">
    <location>
        <begin position="8"/>
        <end position="15"/>
    </location>
    <ligand>
        <name>GTP</name>
        <dbReference type="ChEBI" id="CHEBI:37565"/>
    </ligand>
</feature>
<evidence type="ECO:0000256" key="9">
    <source>
        <dbReference type="ARBA" id="ARBA00022679"/>
    </source>
</evidence>
<dbReference type="GO" id="GO:0008820">
    <property type="term" value="F:cobinamide phosphate guanylyltransferase activity"/>
    <property type="evidence" value="ECO:0007669"/>
    <property type="project" value="UniProtKB-UniRule"/>
</dbReference>
<dbReference type="PANTHER" id="PTHR34848">
    <property type="match status" value="1"/>
</dbReference>
<dbReference type="RefSeq" id="WP_109837105.1">
    <property type="nucleotide sequence ID" value="NZ_QGKM01000015.1"/>
</dbReference>
<dbReference type="EC" id="2.7.1.156" evidence="14"/>
<dbReference type="Pfam" id="PF02283">
    <property type="entry name" value="CobU"/>
    <property type="match status" value="1"/>
</dbReference>
<name>A0A317CJY3_9GAMM</name>
<dbReference type="PIRSF" id="PIRSF006135">
    <property type="entry name" value="CobU"/>
    <property type="match status" value="1"/>
</dbReference>
<evidence type="ECO:0000313" key="18">
    <source>
        <dbReference type="Proteomes" id="UP000245539"/>
    </source>
</evidence>
<dbReference type="EMBL" id="QGKM01000015">
    <property type="protein sequence ID" value="PWQ98639.1"/>
    <property type="molecule type" value="Genomic_DNA"/>
</dbReference>
<feature type="binding site" evidence="16">
    <location>
        <begin position="50"/>
        <end position="53"/>
    </location>
    <ligand>
        <name>GTP</name>
        <dbReference type="ChEBI" id="CHEBI:37565"/>
    </ligand>
</feature>
<evidence type="ECO:0000256" key="6">
    <source>
        <dbReference type="ARBA" id="ARBA00005159"/>
    </source>
</evidence>
<reference evidence="17 18" key="1">
    <citation type="submission" date="2018-05" db="EMBL/GenBank/DDBJ databases">
        <title>Leucothrix arctica sp. nov., isolated from Arctic seawater.</title>
        <authorList>
            <person name="Choi A."/>
            <person name="Baek K."/>
        </authorList>
    </citation>
    <scope>NUCLEOTIDE SEQUENCE [LARGE SCALE GENOMIC DNA]</scope>
    <source>
        <strain evidence="17 18">JCM 18388</strain>
    </source>
</reference>
<feature type="binding site" evidence="16">
    <location>
        <position position="83"/>
    </location>
    <ligand>
        <name>GTP</name>
        <dbReference type="ChEBI" id="CHEBI:37565"/>
    </ligand>
</feature>
<dbReference type="Proteomes" id="UP000245539">
    <property type="component" value="Unassembled WGS sequence"/>
</dbReference>
<dbReference type="Gene3D" id="3.40.50.300">
    <property type="entry name" value="P-loop containing nucleotide triphosphate hydrolases"/>
    <property type="match status" value="1"/>
</dbReference>
<dbReference type="GO" id="GO:0005525">
    <property type="term" value="F:GTP binding"/>
    <property type="evidence" value="ECO:0007669"/>
    <property type="project" value="UniProtKB-UniRule"/>
</dbReference>
<keyword evidence="8 14" id="KW-0169">Cobalamin biosynthesis</keyword>
<dbReference type="NCBIfam" id="NF004469">
    <property type="entry name" value="PRK05800.1"/>
    <property type="match status" value="1"/>
</dbReference>
<keyword evidence="9 14" id="KW-0808">Transferase</keyword>
<comment type="similarity">
    <text evidence="7 14">Belongs to the CobU/CobP family.</text>
</comment>
<gene>
    <name evidence="17" type="ORF">DKW60_07860</name>
</gene>
<evidence type="ECO:0000256" key="14">
    <source>
        <dbReference type="PIRNR" id="PIRNR006135"/>
    </source>
</evidence>
<dbReference type="EC" id="2.7.7.62" evidence="14"/>
<evidence type="ECO:0000256" key="4">
    <source>
        <dbReference type="ARBA" id="ARBA00003889"/>
    </source>
</evidence>
<comment type="catalytic activity">
    <reaction evidence="2 14">
        <text>adenosylcob(III)inamide phosphate + GTP + H(+) = adenosylcob(III)inamide-GDP + diphosphate</text>
        <dbReference type="Rhea" id="RHEA:22712"/>
        <dbReference type="ChEBI" id="CHEBI:15378"/>
        <dbReference type="ChEBI" id="CHEBI:33019"/>
        <dbReference type="ChEBI" id="CHEBI:37565"/>
        <dbReference type="ChEBI" id="CHEBI:58502"/>
        <dbReference type="ChEBI" id="CHEBI:60487"/>
        <dbReference type="EC" id="2.7.7.62"/>
    </reaction>
</comment>
<keyword evidence="11 14" id="KW-0418">Kinase</keyword>
<keyword evidence="12 14" id="KW-0067">ATP-binding</keyword>
<feature type="binding site" evidence="16">
    <location>
        <begin position="33"/>
        <end position="35"/>
    </location>
    <ligand>
        <name>GTP</name>
        <dbReference type="ChEBI" id="CHEBI:37565"/>
    </ligand>
</feature>
<comment type="pathway">
    <text evidence="5 14">Cofactor biosynthesis; adenosylcobalamin biosynthesis; adenosylcobalamin from cob(II)yrinate a,c-diamide: step 6/7.</text>
</comment>
<dbReference type="OrthoDB" id="9788370at2"/>